<sequence length="38" mass="4377">MLVEVLSQFTLANDQEQSAQAIFSSLHLWCVRNDSFTF</sequence>
<reference evidence="1" key="1">
    <citation type="submission" date="2020-02" db="EMBL/GenBank/DDBJ databases">
        <authorList>
            <person name="Zhou D."/>
        </authorList>
    </citation>
    <scope>NUCLEOTIDE SEQUENCE</scope>
    <source>
        <strain evidence="1">15420352</strain>
        <plasmid evidence="1">p420352-strA</plasmid>
    </source>
</reference>
<accession>A0A7M1HX80</accession>
<evidence type="ECO:0000313" key="1">
    <source>
        <dbReference type="EMBL" id="QOQ30754.1"/>
    </source>
</evidence>
<geneLocation type="plasmid" evidence="1">
    <name>p420352-strA</name>
</geneLocation>
<protein>
    <submittedName>
        <fullName evidence="1">Uncharacterized protein</fullName>
    </submittedName>
</protein>
<keyword evidence="1" id="KW-0614">Plasmid</keyword>
<dbReference type="AlphaFoldDB" id="A0A7M1HX80"/>
<proteinExistence type="predicted"/>
<organism evidence="1">
    <name type="scientific">Pseudomonas putida</name>
    <name type="common">Arthrobacter siderocapsulatus</name>
    <dbReference type="NCBI Taxonomy" id="303"/>
    <lineage>
        <taxon>Bacteria</taxon>
        <taxon>Pseudomonadati</taxon>
        <taxon>Pseudomonadota</taxon>
        <taxon>Gammaproteobacteria</taxon>
        <taxon>Pseudomonadales</taxon>
        <taxon>Pseudomonadaceae</taxon>
        <taxon>Pseudomonas</taxon>
    </lineage>
</organism>
<name>A0A7M1HX80_PSEPU</name>
<dbReference type="EMBL" id="MT074087">
    <property type="protein sequence ID" value="QOQ30754.1"/>
    <property type="molecule type" value="Genomic_DNA"/>
</dbReference>